<proteinExistence type="predicted"/>
<protein>
    <submittedName>
        <fullName evidence="2">Uncharacterized protein</fullName>
    </submittedName>
</protein>
<sequence length="231" mass="27196">MSVFDGEIEFQSVYMVDYAKKNKPKSPRRKAVDDNCLIVGLSRDALKPKDAPRRCPDVLCPIDHEFYKKAVERFAEYQPKLTKMYMSEDIDPTPIENEIQDLKRTEYLTKYCSRELPFMSVNLARRARALQTLRLPDDVDIPDTSHRGSYRHPRPEKYKEPPKSMSMRPKYDDSLQKELRRILRVRTGETTYGACHGLLAKVVLEKNPFGPPRKEPKYGRWKNPYMFTYRI</sequence>
<evidence type="ECO:0000313" key="5">
    <source>
        <dbReference type="Proteomes" id="UP001549921"/>
    </source>
</evidence>
<name>A0ABD0SUX2_LOXSC</name>
<accession>A0ABD0SUX2</accession>
<dbReference type="EMBL" id="JBEDNZ010000014">
    <property type="protein sequence ID" value="KAL0829548.1"/>
    <property type="molecule type" value="Genomic_DNA"/>
</dbReference>
<comment type="caution">
    <text evidence="2">The sequence shown here is derived from an EMBL/GenBank/DDBJ whole genome shotgun (WGS) entry which is preliminary data.</text>
</comment>
<dbReference type="Proteomes" id="UP001549920">
    <property type="component" value="Unassembled WGS sequence"/>
</dbReference>
<evidence type="ECO:0000313" key="3">
    <source>
        <dbReference type="EMBL" id="KAL0879191.1"/>
    </source>
</evidence>
<evidence type="ECO:0000313" key="2">
    <source>
        <dbReference type="EMBL" id="KAL0829548.1"/>
    </source>
</evidence>
<dbReference type="EMBL" id="JBEUOH010000014">
    <property type="protein sequence ID" value="KAL0879191.1"/>
    <property type="molecule type" value="Genomic_DNA"/>
</dbReference>
<feature type="compositionally biased region" description="Basic and acidic residues" evidence="1">
    <location>
        <begin position="153"/>
        <end position="162"/>
    </location>
</feature>
<feature type="region of interest" description="Disordered" evidence="1">
    <location>
        <begin position="138"/>
        <end position="171"/>
    </location>
</feature>
<gene>
    <name evidence="3" type="ORF">ABMA27_002978</name>
    <name evidence="2" type="ORF">ABMA28_003061</name>
</gene>
<dbReference type="Proteomes" id="UP001549921">
    <property type="component" value="Unassembled WGS sequence"/>
</dbReference>
<reference evidence="4 5" key="1">
    <citation type="submission" date="2024-06" db="EMBL/GenBank/DDBJ databases">
        <title>A chromosome-level genome assembly of beet webworm, Loxostege sticticalis.</title>
        <authorList>
            <person name="Zhang Y."/>
        </authorList>
    </citation>
    <scope>NUCLEOTIDE SEQUENCE [LARGE SCALE GENOMIC DNA]</scope>
    <source>
        <strain evidence="3">AQ026</strain>
        <strain evidence="2">AQ028</strain>
        <tissue evidence="2">Male pupae</tissue>
        <tissue evidence="3">Whole body</tissue>
    </source>
</reference>
<evidence type="ECO:0000256" key="1">
    <source>
        <dbReference type="SAM" id="MobiDB-lite"/>
    </source>
</evidence>
<evidence type="ECO:0000313" key="4">
    <source>
        <dbReference type="Proteomes" id="UP001549920"/>
    </source>
</evidence>
<organism evidence="2 5">
    <name type="scientific">Loxostege sticticalis</name>
    <name type="common">Beet webworm moth</name>
    <dbReference type="NCBI Taxonomy" id="481309"/>
    <lineage>
        <taxon>Eukaryota</taxon>
        <taxon>Metazoa</taxon>
        <taxon>Ecdysozoa</taxon>
        <taxon>Arthropoda</taxon>
        <taxon>Hexapoda</taxon>
        <taxon>Insecta</taxon>
        <taxon>Pterygota</taxon>
        <taxon>Neoptera</taxon>
        <taxon>Endopterygota</taxon>
        <taxon>Lepidoptera</taxon>
        <taxon>Glossata</taxon>
        <taxon>Ditrysia</taxon>
        <taxon>Pyraloidea</taxon>
        <taxon>Crambidae</taxon>
        <taxon>Pyraustinae</taxon>
        <taxon>Loxostege</taxon>
    </lineage>
</organism>
<keyword evidence="4" id="KW-1185">Reference proteome</keyword>
<dbReference type="AlphaFoldDB" id="A0ABD0SUX2"/>